<evidence type="ECO:0000313" key="1">
    <source>
        <dbReference type="EMBL" id="SFA79899.1"/>
    </source>
</evidence>
<reference evidence="1 2" key="1">
    <citation type="submission" date="2016-10" db="EMBL/GenBank/DDBJ databases">
        <authorList>
            <person name="de Groot N.N."/>
        </authorList>
    </citation>
    <scope>NUCLEOTIDE SEQUENCE [LARGE SCALE GENOMIC DNA]</scope>
    <source>
        <strain evidence="1 2">DSM 12271</strain>
    </source>
</reference>
<dbReference type="Proteomes" id="UP000198619">
    <property type="component" value="Unassembled WGS sequence"/>
</dbReference>
<proteinExistence type="predicted"/>
<name>A0A1I0VU11_9CLOT</name>
<gene>
    <name evidence="1" type="ORF">SAMN04488528_100333</name>
</gene>
<evidence type="ECO:0000313" key="2">
    <source>
        <dbReference type="Proteomes" id="UP000198619"/>
    </source>
</evidence>
<dbReference type="AlphaFoldDB" id="A0A1I0VU11"/>
<protein>
    <submittedName>
        <fullName evidence="1">Uncharacterized protein</fullName>
    </submittedName>
</protein>
<accession>A0A1I0VU11</accession>
<dbReference type="STRING" id="84698.SAMN04488528_100333"/>
<sequence>MKNDGLSHSDMTTKQRQLFKELYKSGRPNTIEEHTRIAREALEAGGASKSQIDELIINSLNNLKEQGVTKPSRIPWYSK</sequence>
<dbReference type="RefSeq" id="WP_207647658.1">
    <property type="nucleotide sequence ID" value="NZ_FOKI01000003.1"/>
</dbReference>
<organism evidence="1 2">
    <name type="scientific">Clostridium frigidicarnis</name>
    <dbReference type="NCBI Taxonomy" id="84698"/>
    <lineage>
        <taxon>Bacteria</taxon>
        <taxon>Bacillati</taxon>
        <taxon>Bacillota</taxon>
        <taxon>Clostridia</taxon>
        <taxon>Eubacteriales</taxon>
        <taxon>Clostridiaceae</taxon>
        <taxon>Clostridium</taxon>
    </lineage>
</organism>
<keyword evidence="2" id="KW-1185">Reference proteome</keyword>
<dbReference type="EMBL" id="FOKI01000003">
    <property type="protein sequence ID" value="SFA79899.1"/>
    <property type="molecule type" value="Genomic_DNA"/>
</dbReference>